<accession>A0A816HT59</accession>
<keyword evidence="2" id="KW-1185">Reference proteome</keyword>
<gene>
    <name evidence="1" type="ORF">XAT740_LOCUS64327</name>
</gene>
<evidence type="ECO:0000313" key="2">
    <source>
        <dbReference type="Proteomes" id="UP000663828"/>
    </source>
</evidence>
<feature type="non-terminal residue" evidence="1">
    <location>
        <position position="25"/>
    </location>
</feature>
<sequence>MSHHSAVGDTSNDRWTLCCTKDYFE</sequence>
<dbReference type="Proteomes" id="UP000663828">
    <property type="component" value="Unassembled WGS sequence"/>
</dbReference>
<dbReference type="EMBL" id="CAJNOR010022001">
    <property type="protein sequence ID" value="CAF1691723.1"/>
    <property type="molecule type" value="Genomic_DNA"/>
</dbReference>
<protein>
    <submittedName>
        <fullName evidence="1">Uncharacterized protein</fullName>
    </submittedName>
</protein>
<dbReference type="AlphaFoldDB" id="A0A816HT59"/>
<comment type="caution">
    <text evidence="1">The sequence shown here is derived from an EMBL/GenBank/DDBJ whole genome shotgun (WGS) entry which is preliminary data.</text>
</comment>
<reference evidence="1" key="1">
    <citation type="submission" date="2021-02" db="EMBL/GenBank/DDBJ databases">
        <authorList>
            <person name="Nowell W R."/>
        </authorList>
    </citation>
    <scope>NUCLEOTIDE SEQUENCE</scope>
</reference>
<proteinExistence type="predicted"/>
<organism evidence="1 2">
    <name type="scientific">Adineta ricciae</name>
    <name type="common">Rotifer</name>
    <dbReference type="NCBI Taxonomy" id="249248"/>
    <lineage>
        <taxon>Eukaryota</taxon>
        <taxon>Metazoa</taxon>
        <taxon>Spiralia</taxon>
        <taxon>Gnathifera</taxon>
        <taxon>Rotifera</taxon>
        <taxon>Eurotatoria</taxon>
        <taxon>Bdelloidea</taxon>
        <taxon>Adinetida</taxon>
        <taxon>Adinetidae</taxon>
        <taxon>Adineta</taxon>
    </lineage>
</organism>
<name>A0A816HT59_ADIRI</name>
<evidence type="ECO:0000313" key="1">
    <source>
        <dbReference type="EMBL" id="CAF1691723.1"/>
    </source>
</evidence>